<sequence>MSAGPRAALSWSSGKDCAWALHACRTEGLADVATLLTTVNSAFDRVAMHGTRRALLEAQAAALGLPLTDVPLPWPCSNADYEGAMEGAVAALVADGITHVVFGDLFLEDVRAYREAQLEGTGLTPIFPLWGRDTRKLAVEMLSGGLRARIATCDPSRVPESFAGRMWDADLLADLPPGVDPCGENGEFHTVVVDGPDFPAPIPHTTGEVVTRDGFVYADVIPTARV</sequence>
<dbReference type="PATRIC" id="fig|1317118.6.peg.726"/>
<dbReference type="Pfam" id="PF01902">
    <property type="entry name" value="Diphthami_syn_2"/>
    <property type="match status" value="1"/>
</dbReference>
<protein>
    <recommendedName>
        <fullName evidence="1">Diphthamide synthase domain-containing protein</fullName>
    </recommendedName>
</protein>
<dbReference type="Gene3D" id="3.40.50.620">
    <property type="entry name" value="HUPs"/>
    <property type="match status" value="1"/>
</dbReference>
<dbReference type="STRING" id="1379903.ATO8_03531"/>
<dbReference type="SUPFAM" id="SSF52402">
    <property type="entry name" value="Adenine nucleotide alpha hydrolases-like"/>
    <property type="match status" value="1"/>
</dbReference>
<evidence type="ECO:0000313" key="2">
    <source>
        <dbReference type="EMBL" id="ETW13930.1"/>
    </source>
</evidence>
<evidence type="ECO:0000313" key="3">
    <source>
        <dbReference type="Proteomes" id="UP000019063"/>
    </source>
</evidence>
<dbReference type="InterPro" id="IPR014729">
    <property type="entry name" value="Rossmann-like_a/b/a_fold"/>
</dbReference>
<proteinExistence type="predicted"/>
<comment type="caution">
    <text evidence="2">The sequence shown here is derived from an EMBL/GenBank/DDBJ whole genome shotgun (WGS) entry which is preliminary data.</text>
</comment>
<organism evidence="2 3">
    <name type="scientific">Roseivivax marinus</name>
    <dbReference type="NCBI Taxonomy" id="1379903"/>
    <lineage>
        <taxon>Bacteria</taxon>
        <taxon>Pseudomonadati</taxon>
        <taxon>Pseudomonadota</taxon>
        <taxon>Alphaproteobacteria</taxon>
        <taxon>Rhodobacterales</taxon>
        <taxon>Roseobacteraceae</taxon>
        <taxon>Roseivivax</taxon>
    </lineage>
</organism>
<dbReference type="eggNOG" id="COG2102">
    <property type="taxonomic scope" value="Bacteria"/>
</dbReference>
<dbReference type="InterPro" id="IPR002761">
    <property type="entry name" value="Diphthami_syn_dom"/>
</dbReference>
<accession>W4HPM2</accession>
<evidence type="ECO:0000259" key="1">
    <source>
        <dbReference type="Pfam" id="PF01902"/>
    </source>
</evidence>
<reference evidence="2 3" key="1">
    <citation type="journal article" date="2014" name="Antonie Van Leeuwenhoek">
        <title>Roseivivax atlanticus sp. nov., isolated from surface seawater of the Atlantic Ocean.</title>
        <authorList>
            <person name="Li G."/>
            <person name="Lai Q."/>
            <person name="Liu X."/>
            <person name="Sun F."/>
            <person name="Shao Z."/>
        </authorList>
    </citation>
    <scope>NUCLEOTIDE SEQUENCE [LARGE SCALE GENOMIC DNA]</scope>
    <source>
        <strain evidence="2 3">22II-s10s</strain>
    </source>
</reference>
<dbReference type="Gene3D" id="3.90.1490.10">
    <property type="entry name" value="putative n-type atp pyrophosphatase, domain 2"/>
    <property type="match status" value="1"/>
</dbReference>
<feature type="domain" description="Diphthamide synthase" evidence="1">
    <location>
        <begin position="7"/>
        <end position="198"/>
    </location>
</feature>
<dbReference type="RefSeq" id="WP_081749627.1">
    <property type="nucleotide sequence ID" value="NZ_AQQW01000002.1"/>
</dbReference>
<keyword evidence="3" id="KW-1185">Reference proteome</keyword>
<gene>
    <name evidence="2" type="ORF">ATO8_03531</name>
</gene>
<dbReference type="EMBL" id="AQQW01000002">
    <property type="protein sequence ID" value="ETW13930.1"/>
    <property type="molecule type" value="Genomic_DNA"/>
</dbReference>
<dbReference type="AlphaFoldDB" id="W4HPM2"/>
<name>W4HPM2_9RHOB</name>
<dbReference type="Proteomes" id="UP000019063">
    <property type="component" value="Unassembled WGS sequence"/>
</dbReference>